<dbReference type="SUPFAM" id="SSF52540">
    <property type="entry name" value="P-loop containing nucleoside triphosphate hydrolases"/>
    <property type="match status" value="1"/>
</dbReference>
<dbReference type="GO" id="GO:0009898">
    <property type="term" value="C:cytoplasmic side of plasma membrane"/>
    <property type="evidence" value="ECO:0007669"/>
    <property type="project" value="TreeGrafter"/>
</dbReference>
<dbReference type="Gene3D" id="3.40.50.2300">
    <property type="match status" value="1"/>
</dbReference>
<dbReference type="InterPro" id="IPR027417">
    <property type="entry name" value="P-loop_NTPase"/>
</dbReference>
<dbReference type="GO" id="GO:0051782">
    <property type="term" value="P:negative regulation of cell division"/>
    <property type="evidence" value="ECO:0007669"/>
    <property type="project" value="TreeGrafter"/>
</dbReference>
<dbReference type="PANTHER" id="PTHR43384:SF13">
    <property type="entry name" value="SLR0110 PROTEIN"/>
    <property type="match status" value="1"/>
</dbReference>
<organism evidence="2 3">
    <name type="scientific">Neobacillus piezotolerans</name>
    <dbReference type="NCBI Taxonomy" id="2259171"/>
    <lineage>
        <taxon>Bacteria</taxon>
        <taxon>Bacillati</taxon>
        <taxon>Bacillota</taxon>
        <taxon>Bacilli</taxon>
        <taxon>Bacillales</taxon>
        <taxon>Bacillaceae</taxon>
        <taxon>Neobacillus</taxon>
    </lineage>
</organism>
<dbReference type="OrthoDB" id="2512803at2"/>
<reference evidence="2 3" key="1">
    <citation type="submission" date="2018-07" db="EMBL/GenBank/DDBJ databases">
        <title>Bacillus sp. YLB-04 draft genome sequence.</title>
        <authorList>
            <person name="Yu L."/>
            <person name="Tang X."/>
        </authorList>
    </citation>
    <scope>NUCLEOTIDE SEQUENCE [LARGE SCALE GENOMIC DNA]</scope>
    <source>
        <strain evidence="2 3">YLB-04</strain>
    </source>
</reference>
<evidence type="ECO:0000259" key="1">
    <source>
        <dbReference type="Pfam" id="PF13614"/>
    </source>
</evidence>
<proteinExistence type="predicted"/>
<dbReference type="RefSeq" id="WP_115454127.1">
    <property type="nucleotide sequence ID" value="NZ_QNQT01000019.1"/>
</dbReference>
<dbReference type="EMBL" id="QNQT01000019">
    <property type="protein sequence ID" value="RDU34745.1"/>
    <property type="molecule type" value="Genomic_DNA"/>
</dbReference>
<evidence type="ECO:0000313" key="3">
    <source>
        <dbReference type="Proteomes" id="UP000257144"/>
    </source>
</evidence>
<evidence type="ECO:0000313" key="2">
    <source>
        <dbReference type="EMBL" id="RDU34745.1"/>
    </source>
</evidence>
<dbReference type="SUPFAM" id="SSF52172">
    <property type="entry name" value="CheY-like"/>
    <property type="match status" value="1"/>
</dbReference>
<dbReference type="Gene3D" id="3.40.50.300">
    <property type="entry name" value="P-loop containing nucleotide triphosphate hydrolases"/>
    <property type="match status" value="1"/>
</dbReference>
<dbReference type="AlphaFoldDB" id="A0A3D8GJW3"/>
<dbReference type="Pfam" id="PF13614">
    <property type="entry name" value="AAA_31"/>
    <property type="match status" value="1"/>
</dbReference>
<accession>A0A3D8GJW3</accession>
<dbReference type="GO" id="GO:0016887">
    <property type="term" value="F:ATP hydrolysis activity"/>
    <property type="evidence" value="ECO:0007669"/>
    <property type="project" value="TreeGrafter"/>
</dbReference>
<dbReference type="GO" id="GO:0005829">
    <property type="term" value="C:cytosol"/>
    <property type="evidence" value="ECO:0007669"/>
    <property type="project" value="TreeGrafter"/>
</dbReference>
<sequence>MSKETKLFIIGEENGLYNTVKEALAEFELVFIEAQNYLAELKRHEPQIAIVLKNGFESPVDLIHSLIKEFPAVSILFIHDLQDFQLLRDVTRAGAMDYLVIPDEINVLTDRVQSLAAQTRTKSEAAVSAGSFKRGRGQVLAFYSGKGGSGKTFLSTAFAQTLKLESTAQVIYIDLNLQYGGAETFLGIDSNRSLIDLKPVIHEINEHHIRNVSEKEGFSKLEILISPKDAELAESVDEEYITRLLRACRRSYDFIIVDIPSAMDERSYAVLTEADRIFYVMNLNTPSIKVLKHVEELFQRLGIVTEDRLEIILNETGKENELSKKDIERFVKYPVRAEVRRDLKGVQAAVNQGKPVRKEPKEKKLIPAAKDVQKWVVSMLK</sequence>
<comment type="caution">
    <text evidence="2">The sequence shown here is derived from an EMBL/GenBank/DDBJ whole genome shotgun (WGS) entry which is preliminary data.</text>
</comment>
<protein>
    <recommendedName>
        <fullName evidence="1">AAA domain-containing protein</fullName>
    </recommendedName>
</protein>
<dbReference type="InterPro" id="IPR050625">
    <property type="entry name" value="ParA/MinD_ATPase"/>
</dbReference>
<dbReference type="Proteomes" id="UP000257144">
    <property type="component" value="Unassembled WGS sequence"/>
</dbReference>
<keyword evidence="3" id="KW-1185">Reference proteome</keyword>
<feature type="domain" description="AAA" evidence="1">
    <location>
        <begin position="138"/>
        <end position="300"/>
    </location>
</feature>
<dbReference type="InterPro" id="IPR011006">
    <property type="entry name" value="CheY-like_superfamily"/>
</dbReference>
<name>A0A3D8GJW3_9BACI</name>
<dbReference type="PANTHER" id="PTHR43384">
    <property type="entry name" value="SEPTUM SITE-DETERMINING PROTEIN MIND HOMOLOG, CHLOROPLASTIC-RELATED"/>
    <property type="match status" value="1"/>
</dbReference>
<gene>
    <name evidence="2" type="ORF">DRW41_21865</name>
</gene>
<dbReference type="GO" id="GO:0005524">
    <property type="term" value="F:ATP binding"/>
    <property type="evidence" value="ECO:0007669"/>
    <property type="project" value="TreeGrafter"/>
</dbReference>
<dbReference type="InterPro" id="IPR025669">
    <property type="entry name" value="AAA_dom"/>
</dbReference>